<protein>
    <submittedName>
        <fullName evidence="2">Uncharacterized protein</fullName>
    </submittedName>
</protein>
<evidence type="ECO:0000313" key="3">
    <source>
        <dbReference type="Proteomes" id="UP001152622"/>
    </source>
</evidence>
<evidence type="ECO:0000256" key="1">
    <source>
        <dbReference type="SAM" id="MobiDB-lite"/>
    </source>
</evidence>
<dbReference type="EMBL" id="JAINUF010000024">
    <property type="protein sequence ID" value="KAJ8332911.1"/>
    <property type="molecule type" value="Genomic_DNA"/>
</dbReference>
<gene>
    <name evidence="2" type="ORF">SKAU_G00418070</name>
</gene>
<organism evidence="2 3">
    <name type="scientific">Synaphobranchus kaupii</name>
    <name type="common">Kaup's arrowtooth eel</name>
    <dbReference type="NCBI Taxonomy" id="118154"/>
    <lineage>
        <taxon>Eukaryota</taxon>
        <taxon>Metazoa</taxon>
        <taxon>Chordata</taxon>
        <taxon>Craniata</taxon>
        <taxon>Vertebrata</taxon>
        <taxon>Euteleostomi</taxon>
        <taxon>Actinopterygii</taxon>
        <taxon>Neopterygii</taxon>
        <taxon>Teleostei</taxon>
        <taxon>Anguilliformes</taxon>
        <taxon>Synaphobranchidae</taxon>
        <taxon>Synaphobranchus</taxon>
    </lineage>
</organism>
<sequence>MAMTHNETLAADTGNAEDPLYSSLTPNTRDQDLYETIQTQSPSVRMMFSTPASNSSPPMQPPGHPVPTVKEN</sequence>
<accession>A0A9Q1IAV2</accession>
<keyword evidence="3" id="KW-1185">Reference proteome</keyword>
<evidence type="ECO:0000313" key="2">
    <source>
        <dbReference type="EMBL" id="KAJ8332911.1"/>
    </source>
</evidence>
<proteinExistence type="predicted"/>
<feature type="region of interest" description="Disordered" evidence="1">
    <location>
        <begin position="1"/>
        <end position="72"/>
    </location>
</feature>
<name>A0A9Q1IAV2_SYNKA</name>
<comment type="caution">
    <text evidence="2">The sequence shown here is derived from an EMBL/GenBank/DDBJ whole genome shotgun (WGS) entry which is preliminary data.</text>
</comment>
<dbReference type="Proteomes" id="UP001152622">
    <property type="component" value="Chromosome 24"/>
</dbReference>
<reference evidence="2" key="1">
    <citation type="journal article" date="2023" name="Science">
        <title>Genome structures resolve the early diversification of teleost fishes.</title>
        <authorList>
            <person name="Parey E."/>
            <person name="Louis A."/>
            <person name="Montfort J."/>
            <person name="Bouchez O."/>
            <person name="Roques C."/>
            <person name="Iampietro C."/>
            <person name="Lluch J."/>
            <person name="Castinel A."/>
            <person name="Donnadieu C."/>
            <person name="Desvignes T."/>
            <person name="Floi Bucao C."/>
            <person name="Jouanno E."/>
            <person name="Wen M."/>
            <person name="Mejri S."/>
            <person name="Dirks R."/>
            <person name="Jansen H."/>
            <person name="Henkel C."/>
            <person name="Chen W.J."/>
            <person name="Zahm M."/>
            <person name="Cabau C."/>
            <person name="Klopp C."/>
            <person name="Thompson A.W."/>
            <person name="Robinson-Rechavi M."/>
            <person name="Braasch I."/>
            <person name="Lecointre G."/>
            <person name="Bobe J."/>
            <person name="Postlethwait J.H."/>
            <person name="Berthelot C."/>
            <person name="Roest Crollius H."/>
            <person name="Guiguen Y."/>
        </authorList>
    </citation>
    <scope>NUCLEOTIDE SEQUENCE</scope>
    <source>
        <strain evidence="2">WJC10195</strain>
    </source>
</reference>
<dbReference type="AlphaFoldDB" id="A0A9Q1IAV2"/>